<dbReference type="SUPFAM" id="SSF89447">
    <property type="entry name" value="AbrB/MazE/MraZ-like"/>
    <property type="match status" value="1"/>
</dbReference>
<dbReference type="InterPro" id="IPR035642">
    <property type="entry name" value="MraZ_N"/>
</dbReference>
<dbReference type="Gene3D" id="3.40.1550.20">
    <property type="entry name" value="Transcriptional regulator MraZ domain"/>
    <property type="match status" value="1"/>
</dbReference>
<dbReference type="InterPro" id="IPR035644">
    <property type="entry name" value="MraZ_C"/>
</dbReference>
<dbReference type="InterPro" id="IPR038619">
    <property type="entry name" value="MraZ_sf"/>
</dbReference>
<dbReference type="InterPro" id="IPR037914">
    <property type="entry name" value="SpoVT-AbrB_sf"/>
</dbReference>
<dbReference type="PANTHER" id="PTHR34701:SF1">
    <property type="entry name" value="TRANSCRIPTIONAL REGULATOR MRAZ"/>
    <property type="match status" value="1"/>
</dbReference>
<keyword evidence="2" id="KW-1185">Reference proteome</keyword>
<dbReference type="GO" id="GO:2000143">
    <property type="term" value="P:negative regulation of DNA-templated transcription initiation"/>
    <property type="evidence" value="ECO:0007669"/>
    <property type="project" value="TreeGrafter"/>
</dbReference>
<dbReference type="AlphaFoldDB" id="A0A4R6FSC2"/>
<dbReference type="RefSeq" id="WP_133495001.1">
    <property type="nucleotide sequence ID" value="NZ_BMLU01000003.1"/>
</dbReference>
<reference evidence="1 2" key="1">
    <citation type="submission" date="2019-03" db="EMBL/GenBank/DDBJ databases">
        <title>Genomic Encyclopedia of Type Strains, Phase IV (KMG-IV): sequencing the most valuable type-strain genomes for metagenomic binning, comparative biology and taxonomic classification.</title>
        <authorList>
            <person name="Goeker M."/>
        </authorList>
    </citation>
    <scope>NUCLEOTIDE SEQUENCE [LARGE SCALE GENOMIC DNA]</scope>
    <source>
        <strain evidence="1 2">DSM 25059</strain>
    </source>
</reference>
<protein>
    <submittedName>
        <fullName evidence="1">MraZ protein</fullName>
    </submittedName>
</protein>
<dbReference type="GO" id="GO:0003700">
    <property type="term" value="F:DNA-binding transcription factor activity"/>
    <property type="evidence" value="ECO:0007669"/>
    <property type="project" value="InterPro"/>
</dbReference>
<dbReference type="PANTHER" id="PTHR34701">
    <property type="entry name" value="TRANSCRIPTIONAL REGULATOR MRAZ"/>
    <property type="match status" value="1"/>
</dbReference>
<dbReference type="OrthoDB" id="9807753at2"/>
<sequence>MSERGVYFGNGLQQVDDKGRVAMPSSLRGTLEMNCPAEPGSKGARQFLISAHERAPCLLAYDQVRGEQRIRQAQQLAAQLPEERAVDADNKIRAMAGGGDYVQYDSSGRFILGGFPRFHANIGKYALFYGAGEEIEIWDPATLLSYEHALPMMVKLCRYLLDQKGIEL</sequence>
<dbReference type="Proteomes" id="UP000295493">
    <property type="component" value="Unassembled WGS sequence"/>
</dbReference>
<dbReference type="GO" id="GO:0000976">
    <property type="term" value="F:transcription cis-regulatory region binding"/>
    <property type="evidence" value="ECO:0007669"/>
    <property type="project" value="TreeGrafter"/>
</dbReference>
<dbReference type="EMBL" id="SNWD01000003">
    <property type="protein sequence ID" value="TDN84623.1"/>
    <property type="molecule type" value="Genomic_DNA"/>
</dbReference>
<organism evidence="1 2">
    <name type="scientific">Stakelama pacifica</name>
    <dbReference type="NCBI Taxonomy" id="517720"/>
    <lineage>
        <taxon>Bacteria</taxon>
        <taxon>Pseudomonadati</taxon>
        <taxon>Pseudomonadota</taxon>
        <taxon>Alphaproteobacteria</taxon>
        <taxon>Sphingomonadales</taxon>
        <taxon>Sphingomonadaceae</taxon>
        <taxon>Stakelama</taxon>
    </lineage>
</organism>
<evidence type="ECO:0000313" key="1">
    <source>
        <dbReference type="EMBL" id="TDN84623.1"/>
    </source>
</evidence>
<dbReference type="InterPro" id="IPR003444">
    <property type="entry name" value="MraZ"/>
</dbReference>
<comment type="caution">
    <text evidence="1">The sequence shown here is derived from an EMBL/GenBank/DDBJ whole genome shotgun (WGS) entry which is preliminary data.</text>
</comment>
<dbReference type="CDD" id="cd16320">
    <property type="entry name" value="MraZ_N"/>
    <property type="match status" value="1"/>
</dbReference>
<accession>A0A4R6FSC2</accession>
<dbReference type="CDD" id="cd16321">
    <property type="entry name" value="MraZ_C"/>
    <property type="match status" value="1"/>
</dbReference>
<proteinExistence type="predicted"/>
<name>A0A4R6FSC2_9SPHN</name>
<evidence type="ECO:0000313" key="2">
    <source>
        <dbReference type="Proteomes" id="UP000295493"/>
    </source>
</evidence>
<gene>
    <name evidence="1" type="ORF">EV664_103269</name>
</gene>